<evidence type="ECO:0000313" key="3">
    <source>
        <dbReference type="EnsemblMetazoa" id="AQUA004012-PA"/>
    </source>
</evidence>
<dbReference type="PANTHER" id="PTHR35980">
    <property type="entry name" value="NEUROPEPTIDE CCHAMIDE-1-RELATED"/>
    <property type="match status" value="1"/>
</dbReference>
<feature type="chain" id="PRO_5012836793" evidence="2">
    <location>
        <begin position="24"/>
        <end position="161"/>
    </location>
</feature>
<feature type="signal peptide" evidence="2">
    <location>
        <begin position="1"/>
        <end position="23"/>
    </location>
</feature>
<evidence type="ECO:0000256" key="2">
    <source>
        <dbReference type="SAM" id="SignalP"/>
    </source>
</evidence>
<feature type="compositionally biased region" description="Low complexity" evidence="1">
    <location>
        <begin position="134"/>
        <end position="145"/>
    </location>
</feature>
<name>A0A182X2J3_ANOQN</name>
<dbReference type="GO" id="GO:0005184">
    <property type="term" value="F:neuropeptide hormone activity"/>
    <property type="evidence" value="ECO:0007669"/>
    <property type="project" value="InterPro"/>
</dbReference>
<dbReference type="InterPro" id="IPR037729">
    <property type="entry name" value="CCHa1/2"/>
</dbReference>
<dbReference type="Proteomes" id="UP000076407">
    <property type="component" value="Unassembled WGS sequence"/>
</dbReference>
<organism evidence="3 4">
    <name type="scientific">Anopheles quadriannulatus</name>
    <name type="common">Mosquito</name>
    <dbReference type="NCBI Taxonomy" id="34691"/>
    <lineage>
        <taxon>Eukaryota</taxon>
        <taxon>Metazoa</taxon>
        <taxon>Ecdysozoa</taxon>
        <taxon>Arthropoda</taxon>
        <taxon>Hexapoda</taxon>
        <taxon>Insecta</taxon>
        <taxon>Pterygota</taxon>
        <taxon>Neoptera</taxon>
        <taxon>Endopterygota</taxon>
        <taxon>Diptera</taxon>
        <taxon>Nematocera</taxon>
        <taxon>Culicoidea</taxon>
        <taxon>Culicidae</taxon>
        <taxon>Anophelinae</taxon>
        <taxon>Anopheles</taxon>
    </lineage>
</organism>
<evidence type="ECO:0000313" key="4">
    <source>
        <dbReference type="Proteomes" id="UP000076407"/>
    </source>
</evidence>
<dbReference type="PANTHER" id="PTHR35980:SF1">
    <property type="entry name" value="NEUROPEPTIDE CCHAMIDE-1-RELATED"/>
    <property type="match status" value="1"/>
</dbReference>
<evidence type="ECO:0000256" key="1">
    <source>
        <dbReference type="SAM" id="MobiDB-lite"/>
    </source>
</evidence>
<dbReference type="GO" id="GO:0005615">
    <property type="term" value="C:extracellular space"/>
    <property type="evidence" value="ECO:0007669"/>
    <property type="project" value="TreeGrafter"/>
</dbReference>
<sequence>MHQLSTICFTLVIVSVLVQSTNGKRGCAAFGHACYGGHGKRSGSSASTLYPDGLDPSMVGLEVLPIPYSKLALDKSRAMDSAPEGMRLTNVYGFDVPAASTHRTETRPGELKYAIYAMLRQLMDEAAINRQEQSHQQQQAQTLNQPPFPHEAASVSDIERK</sequence>
<proteinExistence type="predicted"/>
<keyword evidence="2" id="KW-0732">Signal</keyword>
<dbReference type="GO" id="GO:0007218">
    <property type="term" value="P:neuropeptide signaling pathway"/>
    <property type="evidence" value="ECO:0007669"/>
    <property type="project" value="InterPro"/>
</dbReference>
<protein>
    <submittedName>
        <fullName evidence="3">Uncharacterized protein</fullName>
    </submittedName>
</protein>
<accession>A0A182X2J3</accession>
<feature type="region of interest" description="Disordered" evidence="1">
    <location>
        <begin position="130"/>
        <end position="161"/>
    </location>
</feature>
<dbReference type="VEuPathDB" id="VectorBase:AQUA004012"/>
<reference evidence="3" key="1">
    <citation type="submission" date="2020-05" db="UniProtKB">
        <authorList>
            <consortium name="EnsemblMetazoa"/>
        </authorList>
    </citation>
    <scope>IDENTIFICATION</scope>
    <source>
        <strain evidence="3">SANGQUA</strain>
    </source>
</reference>
<dbReference type="EnsemblMetazoa" id="AQUA004012-RA">
    <property type="protein sequence ID" value="AQUA004012-PA"/>
    <property type="gene ID" value="AQUA004012"/>
</dbReference>
<dbReference type="AlphaFoldDB" id="A0A182X2J3"/>
<keyword evidence="4" id="KW-1185">Reference proteome</keyword>